<gene>
    <name evidence="1" type="ORF">PINE0816_LOCUS9534</name>
</gene>
<protein>
    <submittedName>
        <fullName evidence="1">Uncharacterized protein</fullName>
    </submittedName>
</protein>
<dbReference type="AlphaFoldDB" id="A0A7S0C677"/>
<evidence type="ECO:0000313" key="1">
    <source>
        <dbReference type="EMBL" id="CAD8413403.1"/>
    </source>
</evidence>
<sequence length="125" mass="13921">MVPVSDCEDGGGRARLIISTDSNLSLVSINSRVWLSERTLLFPSCKSLVMFAFSIVVGTRDGEIVRYGSDTDPTPHLRSEEYRDVDSSCGTLHHWMNKFLNSRTLLCSFFSLGRALSKCCGILLR</sequence>
<accession>A0A7S0C677</accession>
<proteinExistence type="predicted"/>
<dbReference type="EMBL" id="HBEL01020390">
    <property type="protein sequence ID" value="CAD8413403.1"/>
    <property type="molecule type" value="Transcribed_RNA"/>
</dbReference>
<organism evidence="1">
    <name type="scientific">Proboscia inermis</name>
    <dbReference type="NCBI Taxonomy" id="420281"/>
    <lineage>
        <taxon>Eukaryota</taxon>
        <taxon>Sar</taxon>
        <taxon>Stramenopiles</taxon>
        <taxon>Ochrophyta</taxon>
        <taxon>Bacillariophyta</taxon>
        <taxon>Coscinodiscophyceae</taxon>
        <taxon>Rhizosoleniophycidae</taxon>
        <taxon>Rhizosoleniales</taxon>
        <taxon>Rhizosoleniaceae</taxon>
        <taxon>Proboscia</taxon>
    </lineage>
</organism>
<reference evidence="1" key="1">
    <citation type="submission" date="2021-01" db="EMBL/GenBank/DDBJ databases">
        <authorList>
            <person name="Corre E."/>
            <person name="Pelletier E."/>
            <person name="Niang G."/>
            <person name="Scheremetjew M."/>
            <person name="Finn R."/>
            <person name="Kale V."/>
            <person name="Holt S."/>
            <person name="Cochrane G."/>
            <person name="Meng A."/>
            <person name="Brown T."/>
            <person name="Cohen L."/>
        </authorList>
    </citation>
    <scope>NUCLEOTIDE SEQUENCE</scope>
    <source>
        <strain evidence="1">CCAP1064/1</strain>
    </source>
</reference>
<name>A0A7S0C677_9STRA</name>